<feature type="domain" description="LIM zinc-binding" evidence="6">
    <location>
        <begin position="299"/>
        <end position="359"/>
    </location>
</feature>
<organism evidence="7 8">
    <name type="scientific">Pleurodeles waltl</name>
    <name type="common">Iberian ribbed newt</name>
    <dbReference type="NCBI Taxonomy" id="8319"/>
    <lineage>
        <taxon>Eukaryota</taxon>
        <taxon>Metazoa</taxon>
        <taxon>Chordata</taxon>
        <taxon>Craniata</taxon>
        <taxon>Vertebrata</taxon>
        <taxon>Euteleostomi</taxon>
        <taxon>Amphibia</taxon>
        <taxon>Batrachia</taxon>
        <taxon>Caudata</taxon>
        <taxon>Salamandroidea</taxon>
        <taxon>Salamandridae</taxon>
        <taxon>Pleurodelinae</taxon>
        <taxon>Pleurodeles</taxon>
    </lineage>
</organism>
<feature type="region of interest" description="Disordered" evidence="5">
    <location>
        <begin position="1"/>
        <end position="109"/>
    </location>
</feature>
<accession>A0AAV7M7Q8</accession>
<protein>
    <recommendedName>
        <fullName evidence="6">LIM zinc-binding domain-containing protein</fullName>
    </recommendedName>
</protein>
<evidence type="ECO:0000256" key="5">
    <source>
        <dbReference type="SAM" id="MobiDB-lite"/>
    </source>
</evidence>
<comment type="caution">
    <text evidence="7">The sequence shown here is derived from an EMBL/GenBank/DDBJ whole genome shotgun (WGS) entry which is preliminary data.</text>
</comment>
<evidence type="ECO:0000313" key="8">
    <source>
        <dbReference type="Proteomes" id="UP001066276"/>
    </source>
</evidence>
<feature type="compositionally biased region" description="Basic and acidic residues" evidence="5">
    <location>
        <begin position="1089"/>
        <end position="1110"/>
    </location>
</feature>
<evidence type="ECO:0000256" key="3">
    <source>
        <dbReference type="ARBA" id="ARBA00023038"/>
    </source>
</evidence>
<dbReference type="Pfam" id="PF00412">
    <property type="entry name" value="LIM"/>
    <property type="match status" value="1"/>
</dbReference>
<evidence type="ECO:0000256" key="2">
    <source>
        <dbReference type="ARBA" id="ARBA00022833"/>
    </source>
</evidence>
<dbReference type="EMBL" id="JANPWB010000014">
    <property type="protein sequence ID" value="KAJ1099416.1"/>
    <property type="molecule type" value="Genomic_DNA"/>
</dbReference>
<evidence type="ECO:0000256" key="1">
    <source>
        <dbReference type="ARBA" id="ARBA00022723"/>
    </source>
</evidence>
<feature type="compositionally biased region" description="Basic and acidic residues" evidence="5">
    <location>
        <begin position="1058"/>
        <end position="1072"/>
    </location>
</feature>
<feature type="compositionally biased region" description="Basic and acidic residues" evidence="5">
    <location>
        <begin position="76"/>
        <end position="103"/>
    </location>
</feature>
<feature type="compositionally biased region" description="Polar residues" evidence="5">
    <location>
        <begin position="1180"/>
        <end position="1202"/>
    </location>
</feature>
<feature type="compositionally biased region" description="Basic and acidic residues" evidence="5">
    <location>
        <begin position="16"/>
        <end position="29"/>
    </location>
</feature>
<keyword evidence="8" id="KW-1185">Reference proteome</keyword>
<gene>
    <name evidence="7" type="ORF">NDU88_004517</name>
</gene>
<feature type="compositionally biased region" description="Polar residues" evidence="5">
    <location>
        <begin position="611"/>
        <end position="632"/>
    </location>
</feature>
<feature type="compositionally biased region" description="Basic and acidic residues" evidence="5">
    <location>
        <begin position="49"/>
        <end position="62"/>
    </location>
</feature>
<proteinExistence type="predicted"/>
<keyword evidence="2 4" id="KW-0862">Zinc</keyword>
<sequence length="1427" mass="158906">MEETATRRRAQSLRNTNKDPSDDRQESKQHQGVIGRRKSVSELVARYQNVRDNHTGQKEEKVQTGSVQKKTATMDLLKKTSEDCHVENKDFTRSKSGERDKSQKNRTISSNRNLLMMSGTTQVNSRVQHKTGSAQTEKTQLFSGTKLSENQHKTSFAKRYEALDKDLIESTPSTKKIALKERHTLSTEEHRIKKENEHAGRKVSETRVQALPQTLSGSTNGKHYRKALPHLEQLQEARPVPLKRPTVAVPSVKERSALYLSKAAATPKVGPKQSQRTKKDTASANNNSQLKKHVSAAREICPACLKPVYSMERMVLDKVILHQTCFLCKQCNKKLSLHNFGVYRGNVYCKDHHSLLIKAKENNIESLNGKPQKEHQLNKPALSNLGTDIRGPLDQEKPKFHKMENVESKQNKALLGDIKVFRQNRKSGSAVSGYADPGKKLKIHWPPLQTPIKDIKSNNCRLLTIQCPPLNSGPILQTNKTPIKLALNTNKPPIWKSMTENSVERHTISVSNVPFSIEDSSIFAKNASGDGRRTLQQLTQKLKSHNGNTVRAKVGYNGKRLVENNAVFQNTNRILSPATQVSFNSLSSHLKILKVTKPTNPKPVMKIKSGLSVSSDGNHINTDNKDSLTPSSHNTLITLNQEVTHSSLLKMDTKPDPTAVLASPSLTLEKQKENKADTGSSKKGIVDVQEPSALVAFSGSDHLEEIDCVSQPCQPVACALTVQETCSKTNGKTFFSDILLVSDVSSEESARLNLSMVTKTIEIAIDDPKVINKENDILSNTNQLTQKETDVKAGDLFLYDEESIGTENNQLNQSYTFEIDKDYVEHIHQENSTEKNKVRHELEPNCLSTGRKEPYYQEMDCSDSGDKVNQETTQKHTKQLGLIGMTRGNKLQPSPANLTTGSSLRVTTSAIAQPGIPHNPGHTTLQTDESSKMLEVTNIQKHAPEKKTAESIHSLASINKKDMLVCESPSETERSDVTEENREWQASKEHLLKPTGFGKNPFSRLFPLDPKGSKLKKEIAGNKKVSIAKTQSALEKAFGLSADALKIEEQIFETKELPQKPSDGTRRFECRPSQHFTGLEDTQNSATTPKEKKCMGTKKERTQEESKKLDEGCEESQIVDPLCCVEHQTGHVISKGLQLFKCNRIFESKDSTKFAGPENSSDTENEYERRNPSEMIQCPNDLQTAGRDQTQSKSEQTKGPQNSLLELLDGDISSESIISHSGPGIIETVATSQRSQTMPQTENKRTGPFYNGHAQALVHTDTPFDHLSKNEHQEQRFFSDNINLLGDEMPILPCDFERNLSCDINDPVTCHKNFETPSNANMCLIQPRDQQYFDSELDERSESPLPVNDVPPLLSVSPSLVTASGTPCDTDFTGMARERNIIGMPHDPDTTGAPSDIEGTNNFLNTALMDQSNAQFQDPSDHNDPFE</sequence>
<dbReference type="Proteomes" id="UP001066276">
    <property type="component" value="Chromosome 10"/>
</dbReference>
<evidence type="ECO:0000313" key="7">
    <source>
        <dbReference type="EMBL" id="KAJ1099416.1"/>
    </source>
</evidence>
<dbReference type="InterPro" id="IPR001781">
    <property type="entry name" value="Znf_LIM"/>
</dbReference>
<evidence type="ECO:0000256" key="4">
    <source>
        <dbReference type="PROSITE-ProRule" id="PRU00125"/>
    </source>
</evidence>
<dbReference type="CDD" id="cd09358">
    <property type="entry name" value="LIM_Mical_like"/>
    <property type="match status" value="1"/>
</dbReference>
<feature type="region of interest" description="Disordered" evidence="5">
    <location>
        <begin position="610"/>
        <end position="632"/>
    </location>
</feature>
<dbReference type="Gene3D" id="2.10.110.10">
    <property type="entry name" value="Cysteine Rich Protein"/>
    <property type="match status" value="1"/>
</dbReference>
<feature type="region of interest" description="Disordered" evidence="5">
    <location>
        <begin position="651"/>
        <end position="682"/>
    </location>
</feature>
<feature type="region of interest" description="Disordered" evidence="5">
    <location>
        <begin position="1058"/>
        <end position="1110"/>
    </location>
</feature>
<dbReference type="GO" id="GO:0046872">
    <property type="term" value="F:metal ion binding"/>
    <property type="evidence" value="ECO:0007669"/>
    <property type="project" value="UniProtKB-KW"/>
</dbReference>
<name>A0AAV7M7Q8_PLEWA</name>
<keyword evidence="1 4" id="KW-0479">Metal-binding</keyword>
<evidence type="ECO:0000259" key="6">
    <source>
        <dbReference type="PROSITE" id="PS50023"/>
    </source>
</evidence>
<feature type="compositionally biased region" description="Polar residues" evidence="5">
    <location>
        <begin position="1074"/>
        <end position="1088"/>
    </location>
</feature>
<feature type="region of interest" description="Disordered" evidence="5">
    <location>
        <begin position="1151"/>
        <end position="1202"/>
    </location>
</feature>
<dbReference type="PANTHER" id="PTHR24206">
    <property type="entry name" value="OS06G0237300 PROTEIN"/>
    <property type="match status" value="1"/>
</dbReference>
<reference evidence="7" key="1">
    <citation type="journal article" date="2022" name="bioRxiv">
        <title>Sequencing and chromosome-scale assembly of the giantPleurodeles waltlgenome.</title>
        <authorList>
            <person name="Brown T."/>
            <person name="Elewa A."/>
            <person name="Iarovenko S."/>
            <person name="Subramanian E."/>
            <person name="Araus A.J."/>
            <person name="Petzold A."/>
            <person name="Susuki M."/>
            <person name="Suzuki K.-i.T."/>
            <person name="Hayashi T."/>
            <person name="Toyoda A."/>
            <person name="Oliveira C."/>
            <person name="Osipova E."/>
            <person name="Leigh N.D."/>
            <person name="Simon A."/>
            <person name="Yun M.H."/>
        </authorList>
    </citation>
    <scope>NUCLEOTIDE SEQUENCE</scope>
    <source>
        <strain evidence="7">20211129_DDA</strain>
        <tissue evidence="7">Liver</tissue>
    </source>
</reference>
<feature type="region of interest" description="Disordered" evidence="5">
    <location>
        <begin position="263"/>
        <end position="290"/>
    </location>
</feature>
<dbReference type="SUPFAM" id="SSF57716">
    <property type="entry name" value="Glucocorticoid receptor-like (DNA-binding domain)"/>
    <property type="match status" value="2"/>
</dbReference>
<dbReference type="SMART" id="SM00132">
    <property type="entry name" value="LIM"/>
    <property type="match status" value="1"/>
</dbReference>
<keyword evidence="3 4" id="KW-0440">LIM domain</keyword>
<dbReference type="PROSITE" id="PS50023">
    <property type="entry name" value="LIM_DOMAIN_2"/>
    <property type="match status" value="1"/>
</dbReference>